<dbReference type="EMBL" id="RAXU01000010">
    <property type="protein sequence ID" value="RKG33424.1"/>
    <property type="molecule type" value="Genomic_DNA"/>
</dbReference>
<gene>
    <name evidence="1" type="ORF">D7V21_09645</name>
</gene>
<dbReference type="Proteomes" id="UP000269001">
    <property type="component" value="Unassembled WGS sequence"/>
</dbReference>
<evidence type="ECO:0000313" key="1">
    <source>
        <dbReference type="EMBL" id="RKG33424.1"/>
    </source>
</evidence>
<dbReference type="RefSeq" id="WP_120370288.1">
    <property type="nucleotide sequence ID" value="NZ_RAXU01000010.1"/>
</dbReference>
<evidence type="ECO:0000313" key="2">
    <source>
        <dbReference type="Proteomes" id="UP000269001"/>
    </source>
</evidence>
<accession>A0A3A8ETT3</accession>
<comment type="caution">
    <text evidence="1">The sequence shown here is derived from an EMBL/GenBank/DDBJ whole genome shotgun (WGS) entry which is preliminary data.</text>
</comment>
<keyword evidence="2" id="KW-1185">Reference proteome</keyword>
<organism evidence="1 2">
    <name type="scientific">Acinetobacter guerrae</name>
    <dbReference type="NCBI Taxonomy" id="1843371"/>
    <lineage>
        <taxon>Bacteria</taxon>
        <taxon>Pseudomonadati</taxon>
        <taxon>Pseudomonadota</taxon>
        <taxon>Gammaproteobacteria</taxon>
        <taxon>Moraxellales</taxon>
        <taxon>Moraxellaceae</taxon>
        <taxon>Acinetobacter</taxon>
    </lineage>
</organism>
<proteinExistence type="predicted"/>
<reference evidence="1 2" key="1">
    <citation type="submission" date="2018-09" db="EMBL/GenBank/DDBJ databases">
        <title>The draft genome of Acinetobacter spp. strains.</title>
        <authorList>
            <person name="Qin J."/>
            <person name="Feng Y."/>
            <person name="Zong Z."/>
        </authorList>
    </citation>
    <scope>NUCLEOTIDE SEQUENCE [LARGE SCALE GENOMIC DNA]</scope>
    <source>
        <strain evidence="1 2">WCHAc060096</strain>
    </source>
</reference>
<name>A0A3A8ETT3_9GAMM</name>
<protein>
    <submittedName>
        <fullName evidence="1">Uncharacterized protein</fullName>
    </submittedName>
</protein>
<dbReference type="AlphaFoldDB" id="A0A3A8ETT3"/>
<sequence>MIPKYCDHCWNGDDDSVFPYYGLAPHVHYKRNGLIVNTVFLDASEYPANFEPDEESGNEQGMYTHCLECGAGKNSTLIESLKEVS</sequence>